<reference evidence="2 3" key="1">
    <citation type="submission" date="2006-05" db="EMBL/GenBank/DDBJ databases">
        <authorList>
            <person name="King G."/>
            <person name="Ferriera S."/>
            <person name="Johnson J."/>
            <person name="Kravitz S."/>
            <person name="Beeson K."/>
            <person name="Sutton G."/>
            <person name="Rogers Y.-H."/>
            <person name="Friedman R."/>
            <person name="Frazier M."/>
            <person name="Venter J.C."/>
        </authorList>
    </citation>
    <scope>NUCLEOTIDE SEQUENCE [LARGE SCALE GENOMIC DNA]</scope>
    <source>
        <strain evidence="3">ATCC 25650 / DSM 13394 / JCM 20685 / NBRC 16684 / NCIMB 2208 / IAM 12614 / B1</strain>
    </source>
</reference>
<name>A0P2C8_ROSAI</name>
<evidence type="ECO:0008006" key="4">
    <source>
        <dbReference type="Google" id="ProtNLM"/>
    </source>
</evidence>
<evidence type="ECO:0000313" key="3">
    <source>
        <dbReference type="Proteomes" id="UP000004848"/>
    </source>
</evidence>
<protein>
    <recommendedName>
        <fullName evidence="4">Solute-binding protein family 3/N-terminal domain-containing protein</fullName>
    </recommendedName>
</protein>
<evidence type="ECO:0000313" key="2">
    <source>
        <dbReference type="EMBL" id="EAV40792.1"/>
    </source>
</evidence>
<sequence>MAAVKLQMLNELVMAAAQGGAMHRLIFCSMLSVFLFISSARAEEVLRLSGFEAPNLTPVAEKILAKAYSELSIRIETVISNPQRALLDAASGKTDGELVRVKAVGADHSSLLRVDVPVIVARTFAYANKRQLRGKSFKQLRHLRVGHVSGARFAAELADGFAEIWTADTAEQLFEMLRRDRVDLVIAGEGTARRVIRDKKLEGVFPLRPSLHEVAFYHYLHEKHVDLVPKIEAVLRRMLSVPAGEETDEAEEMAPGQDGNVLHRTGWS</sequence>
<evidence type="ECO:0000256" key="1">
    <source>
        <dbReference type="SAM" id="MobiDB-lite"/>
    </source>
</evidence>
<dbReference type="SUPFAM" id="SSF53850">
    <property type="entry name" value="Periplasmic binding protein-like II"/>
    <property type="match status" value="1"/>
</dbReference>
<dbReference type="AlphaFoldDB" id="A0P2C8"/>
<gene>
    <name evidence="2" type="ORF">SIAM614_17309</name>
</gene>
<proteinExistence type="predicted"/>
<dbReference type="eggNOG" id="COG0834">
    <property type="taxonomic scope" value="Bacteria"/>
</dbReference>
<dbReference type="Proteomes" id="UP000004848">
    <property type="component" value="Unassembled WGS sequence"/>
</dbReference>
<accession>A0P2C8</accession>
<feature type="region of interest" description="Disordered" evidence="1">
    <location>
        <begin position="245"/>
        <end position="268"/>
    </location>
</feature>
<comment type="caution">
    <text evidence="2">The sequence shown here is derived from an EMBL/GenBank/DDBJ whole genome shotgun (WGS) entry which is preliminary data.</text>
</comment>
<dbReference type="Gene3D" id="3.40.190.10">
    <property type="entry name" value="Periplasmic binding protein-like II"/>
    <property type="match status" value="2"/>
</dbReference>
<organism evidence="2 3">
    <name type="scientific">Roseibium aggregatum (strain ATCC 25650 / DSM 13394 / JCM 20685 / NBRC 16684 / NCIMB 2208 / IAM 12614 / B1)</name>
    <name type="common">Stappia aggregata</name>
    <dbReference type="NCBI Taxonomy" id="384765"/>
    <lineage>
        <taxon>Bacteria</taxon>
        <taxon>Pseudomonadati</taxon>
        <taxon>Pseudomonadota</taxon>
        <taxon>Alphaproteobacteria</taxon>
        <taxon>Hyphomicrobiales</taxon>
        <taxon>Stappiaceae</taxon>
        <taxon>Roseibium</taxon>
    </lineage>
</organism>
<dbReference type="EMBL" id="AAUW01000026">
    <property type="protein sequence ID" value="EAV40792.1"/>
    <property type="molecule type" value="Genomic_DNA"/>
</dbReference>